<dbReference type="Pfam" id="PF20215">
    <property type="entry name" value="DUF6575"/>
    <property type="match status" value="1"/>
</dbReference>
<dbReference type="RefSeq" id="WP_117901747.1">
    <property type="nucleotide sequence ID" value="NZ_JAQDRC010000012.1"/>
</dbReference>
<protein>
    <recommendedName>
        <fullName evidence="1">DUF6575 domain-containing protein</fullName>
    </recommendedName>
</protein>
<name>A0A413E5X9_BACSE</name>
<organism evidence="2 3">
    <name type="scientific">Bacteroides stercoris</name>
    <dbReference type="NCBI Taxonomy" id="46506"/>
    <lineage>
        <taxon>Bacteria</taxon>
        <taxon>Pseudomonadati</taxon>
        <taxon>Bacteroidota</taxon>
        <taxon>Bacteroidia</taxon>
        <taxon>Bacteroidales</taxon>
        <taxon>Bacteroidaceae</taxon>
        <taxon>Bacteroides</taxon>
    </lineage>
</organism>
<dbReference type="Proteomes" id="UP000284777">
    <property type="component" value="Unassembled WGS sequence"/>
</dbReference>
<accession>A0A413E5X9</accession>
<sequence length="415" mass="48180">MKTINGFSINFDFSKLIKVADLIYYDGPLLSHYVSNKGENYLFYWVDVDNEYNRWVVIRTDIFSIQQYLEKKSTLHSIITQPNDGFVYTVDIDDKIHYHNIKLVPIANLPEEYTPTENSYYAFEIEDTIDLAAISQKYSSGILEIHISGKDVKYGSIPLNKFAPIIPKIEDIRKSMSSKFIKRVKHSNTYLERNAKQNIDRELRLDTQYEYMYSLAGSIRIILKPINQQTSFSTTYSDDFAQDLIQLFKAGYDKKSILDFSGLYDKNILKKYNDFVSFLNEESLAVGIKWYNANSKTSYKQDISTHDTKKILANLSDFEFDNKEEIRLCGRFYSINIRTGNYAFESAEGDDFKSIGFLDETRRQMAYNIAFNKTYQVVIERKTIEPIGGKEKIKDILISFVEAESEKPITKNSLS</sequence>
<dbReference type="AlphaFoldDB" id="A0A413E5X9"/>
<reference evidence="2 3" key="1">
    <citation type="submission" date="2018-08" db="EMBL/GenBank/DDBJ databases">
        <title>A genome reference for cultivated species of the human gut microbiota.</title>
        <authorList>
            <person name="Zou Y."/>
            <person name="Xue W."/>
            <person name="Luo G."/>
        </authorList>
    </citation>
    <scope>NUCLEOTIDE SEQUENCE [LARGE SCALE GENOMIC DNA]</scope>
    <source>
        <strain evidence="2 3">AF05-4</strain>
    </source>
</reference>
<evidence type="ECO:0000313" key="3">
    <source>
        <dbReference type="Proteomes" id="UP000284777"/>
    </source>
</evidence>
<evidence type="ECO:0000259" key="1">
    <source>
        <dbReference type="Pfam" id="PF20215"/>
    </source>
</evidence>
<comment type="caution">
    <text evidence="2">The sequence shown here is derived from an EMBL/GenBank/DDBJ whole genome shotgun (WGS) entry which is preliminary data.</text>
</comment>
<proteinExistence type="predicted"/>
<dbReference type="InterPro" id="IPR046482">
    <property type="entry name" value="DUF6575"/>
</dbReference>
<evidence type="ECO:0000313" key="2">
    <source>
        <dbReference type="EMBL" id="RGX00163.1"/>
    </source>
</evidence>
<dbReference type="EMBL" id="QSBD01000002">
    <property type="protein sequence ID" value="RGX00163.1"/>
    <property type="molecule type" value="Genomic_DNA"/>
</dbReference>
<gene>
    <name evidence="2" type="ORF">DWV41_02780</name>
</gene>
<feature type="domain" description="DUF6575" evidence="1">
    <location>
        <begin position="24"/>
        <end position="115"/>
    </location>
</feature>